<gene>
    <name evidence="1" type="ORF">F2Q70_00038910</name>
</gene>
<reference evidence="1" key="1">
    <citation type="submission" date="2019-12" db="EMBL/GenBank/DDBJ databases">
        <title>Genome sequencing and annotation of Brassica cretica.</title>
        <authorList>
            <person name="Studholme D.J."/>
            <person name="Sarris P.F."/>
        </authorList>
    </citation>
    <scope>NUCLEOTIDE SEQUENCE</scope>
    <source>
        <strain evidence="1">PFS-102/07</strain>
        <tissue evidence="1">Leaf</tissue>
    </source>
</reference>
<sequence length="72" mass="8138">MVEQQEIGVRCRQTEIERLEVKLKSIRLMRSKDPSLVTGRVIGDNLCKRETRLDMIKVCGMIGDTRGCGEAS</sequence>
<evidence type="ECO:0000313" key="1">
    <source>
        <dbReference type="EMBL" id="KAF2590955.1"/>
    </source>
</evidence>
<proteinExistence type="predicted"/>
<comment type="caution">
    <text evidence="1">The sequence shown here is derived from an EMBL/GenBank/DDBJ whole genome shotgun (WGS) entry which is preliminary data.</text>
</comment>
<protein>
    <submittedName>
        <fullName evidence="1">Uncharacterized protein</fullName>
    </submittedName>
</protein>
<dbReference type="EMBL" id="QGKY02000190">
    <property type="protein sequence ID" value="KAF2590955.1"/>
    <property type="molecule type" value="Genomic_DNA"/>
</dbReference>
<name>A0A8S9K923_BRACR</name>
<accession>A0A8S9K923</accession>
<organism evidence="1">
    <name type="scientific">Brassica cretica</name>
    <name type="common">Mustard</name>
    <dbReference type="NCBI Taxonomy" id="69181"/>
    <lineage>
        <taxon>Eukaryota</taxon>
        <taxon>Viridiplantae</taxon>
        <taxon>Streptophyta</taxon>
        <taxon>Embryophyta</taxon>
        <taxon>Tracheophyta</taxon>
        <taxon>Spermatophyta</taxon>
        <taxon>Magnoliopsida</taxon>
        <taxon>eudicotyledons</taxon>
        <taxon>Gunneridae</taxon>
        <taxon>Pentapetalae</taxon>
        <taxon>rosids</taxon>
        <taxon>malvids</taxon>
        <taxon>Brassicales</taxon>
        <taxon>Brassicaceae</taxon>
        <taxon>Brassiceae</taxon>
        <taxon>Brassica</taxon>
    </lineage>
</organism>
<dbReference type="AlphaFoldDB" id="A0A8S9K923"/>